<protein>
    <submittedName>
        <fullName evidence="1">Uncharacterized protein</fullName>
    </submittedName>
</protein>
<sequence>MSSYTLTSKCIHTFIQLVKKIRNTRNDKLYTTQIILIISLKN</sequence>
<reference evidence="1" key="1">
    <citation type="submission" date="2014-11" db="EMBL/GenBank/DDBJ databases">
        <authorList>
            <person name="Amaro Gonzalez C."/>
        </authorList>
    </citation>
    <scope>NUCLEOTIDE SEQUENCE</scope>
</reference>
<reference evidence="1" key="2">
    <citation type="journal article" date="2015" name="Fish Shellfish Immunol.">
        <title>Early steps in the European eel (Anguilla anguilla)-Vibrio vulnificus interaction in the gills: Role of the RtxA13 toxin.</title>
        <authorList>
            <person name="Callol A."/>
            <person name="Pajuelo D."/>
            <person name="Ebbesson L."/>
            <person name="Teles M."/>
            <person name="MacKenzie S."/>
            <person name="Amaro C."/>
        </authorList>
    </citation>
    <scope>NUCLEOTIDE SEQUENCE</scope>
</reference>
<proteinExistence type="predicted"/>
<dbReference type="EMBL" id="GBXM01106637">
    <property type="protein sequence ID" value="JAH01940.1"/>
    <property type="molecule type" value="Transcribed_RNA"/>
</dbReference>
<dbReference type="AlphaFoldDB" id="A0A0E9PD15"/>
<organism evidence="1">
    <name type="scientific">Anguilla anguilla</name>
    <name type="common">European freshwater eel</name>
    <name type="synonym">Muraena anguilla</name>
    <dbReference type="NCBI Taxonomy" id="7936"/>
    <lineage>
        <taxon>Eukaryota</taxon>
        <taxon>Metazoa</taxon>
        <taxon>Chordata</taxon>
        <taxon>Craniata</taxon>
        <taxon>Vertebrata</taxon>
        <taxon>Euteleostomi</taxon>
        <taxon>Actinopterygii</taxon>
        <taxon>Neopterygii</taxon>
        <taxon>Teleostei</taxon>
        <taxon>Anguilliformes</taxon>
        <taxon>Anguillidae</taxon>
        <taxon>Anguilla</taxon>
    </lineage>
</organism>
<evidence type="ECO:0000313" key="1">
    <source>
        <dbReference type="EMBL" id="JAH01940.1"/>
    </source>
</evidence>
<name>A0A0E9PD15_ANGAN</name>
<accession>A0A0E9PD15</accession>